<dbReference type="EMBL" id="JACHFK010000002">
    <property type="protein sequence ID" value="MBB5375636.1"/>
    <property type="molecule type" value="Genomic_DNA"/>
</dbReference>
<dbReference type="Pfam" id="PF01380">
    <property type="entry name" value="SIS"/>
    <property type="match status" value="2"/>
</dbReference>
<reference evidence="3" key="4">
    <citation type="submission" date="2024-05" db="EMBL/GenBank/DDBJ databases">
        <authorList>
            <person name="Sun Q."/>
            <person name="Zhou Y."/>
        </authorList>
    </citation>
    <scope>NUCLEOTIDE SEQUENCE</scope>
    <source>
        <strain evidence="3">CGMCC 1.18437</strain>
    </source>
</reference>
<dbReference type="SUPFAM" id="SSF53697">
    <property type="entry name" value="SIS domain"/>
    <property type="match status" value="1"/>
</dbReference>
<evidence type="ECO:0000313" key="3">
    <source>
        <dbReference type="EMBL" id="GHF38191.1"/>
    </source>
</evidence>
<dbReference type="GO" id="GO:1901135">
    <property type="term" value="P:carbohydrate derivative metabolic process"/>
    <property type="evidence" value="ECO:0007669"/>
    <property type="project" value="InterPro"/>
</dbReference>
<name>A0A7W8NND5_9DEIO</name>
<dbReference type="PANTHER" id="PTHR10937:SF4">
    <property type="entry name" value="GLUCOSAMINE-6-PHOSPHATE DEAMINASE"/>
    <property type="match status" value="1"/>
</dbReference>
<protein>
    <submittedName>
        <fullName evidence="3 4">Glucosamine--fructose-6-phosphate aminotransferase</fullName>
        <ecNumber evidence="4">2.6.1.16</ecNumber>
    </submittedName>
</protein>
<dbReference type="RefSeq" id="WP_184109921.1">
    <property type="nucleotide sequence ID" value="NZ_BNAJ01000002.1"/>
</dbReference>
<proteinExistence type="predicted"/>
<evidence type="ECO:0000256" key="1">
    <source>
        <dbReference type="ARBA" id="ARBA00022737"/>
    </source>
</evidence>
<dbReference type="PANTHER" id="PTHR10937">
    <property type="entry name" value="GLUCOSAMINE--FRUCTOSE-6-PHOSPHATE AMINOTRANSFERASE, ISOMERIZING"/>
    <property type="match status" value="1"/>
</dbReference>
<dbReference type="InterPro" id="IPR046348">
    <property type="entry name" value="SIS_dom_sf"/>
</dbReference>
<evidence type="ECO:0000313" key="6">
    <source>
        <dbReference type="Proteomes" id="UP000619376"/>
    </source>
</evidence>
<evidence type="ECO:0000259" key="2">
    <source>
        <dbReference type="PROSITE" id="PS51464"/>
    </source>
</evidence>
<sequence length="316" mass="33455">MNPTLRSITEQFPYWRGAAVPAALHGTEPHVLLGCGTSYYIAQSVAAALNVAGVPALAVPGSEWLTHPDAYTPAGTRPHVIAFSRSGESTETVQAARASQERGQRVTALTCEAGSSLTTHADTVLYMPTHPEEGIVMTSSASLMLLTGLRLAGLSYGDENIRAAEALLEHAQTAFPDVIAGRTHFVFLGAGELYGIAQEGALKLQEMSLTYTQAYHPMEYRHGPVSLVDERTVIVLLSHPGSVEAEATLVGELRSKGARVIGFGVPGDLTLDVQGTAMQRAVTVLPALQMLGECVAQAKGLDTTAPRWLTKVVTIA</sequence>
<dbReference type="InterPro" id="IPR035466">
    <property type="entry name" value="GlmS/AgaS_SIS"/>
</dbReference>
<organism evidence="4 5">
    <name type="scientific">Deinococcus metalli</name>
    <dbReference type="NCBI Taxonomy" id="1141878"/>
    <lineage>
        <taxon>Bacteria</taxon>
        <taxon>Thermotogati</taxon>
        <taxon>Deinococcota</taxon>
        <taxon>Deinococci</taxon>
        <taxon>Deinococcales</taxon>
        <taxon>Deinococcaceae</taxon>
        <taxon>Deinococcus</taxon>
    </lineage>
</organism>
<dbReference type="CDD" id="cd05008">
    <property type="entry name" value="SIS_GlmS_GlmD_1"/>
    <property type="match status" value="1"/>
</dbReference>
<reference evidence="3" key="1">
    <citation type="journal article" date="2014" name="Int. J. Syst. Evol. Microbiol.">
        <title>Complete genome of a new Firmicutes species belonging to the dominant human colonic microbiota ('Ruminococcus bicirculans') reveals two chromosomes and a selective capacity to utilize plant glucans.</title>
        <authorList>
            <consortium name="NISC Comparative Sequencing Program"/>
            <person name="Wegmann U."/>
            <person name="Louis P."/>
            <person name="Goesmann A."/>
            <person name="Henrissat B."/>
            <person name="Duncan S.H."/>
            <person name="Flint H.J."/>
        </authorList>
    </citation>
    <scope>NUCLEOTIDE SEQUENCE</scope>
    <source>
        <strain evidence="3">CGMCC 1.18437</strain>
    </source>
</reference>
<feature type="domain" description="SIS" evidence="2">
    <location>
        <begin position="174"/>
        <end position="301"/>
    </location>
</feature>
<keyword evidence="6" id="KW-1185">Reference proteome</keyword>
<dbReference type="CDD" id="cd05009">
    <property type="entry name" value="SIS_GlmS_GlmD_2"/>
    <property type="match status" value="1"/>
</dbReference>
<dbReference type="AlphaFoldDB" id="A0A7W8NND5"/>
<dbReference type="Proteomes" id="UP000539473">
    <property type="component" value="Unassembled WGS sequence"/>
</dbReference>
<gene>
    <name evidence="3" type="ORF">GCM10017781_13650</name>
    <name evidence="4" type="ORF">HNQ07_001093</name>
</gene>
<accession>A0A7W8NND5</accession>
<evidence type="ECO:0000313" key="5">
    <source>
        <dbReference type="Proteomes" id="UP000539473"/>
    </source>
</evidence>
<dbReference type="EC" id="2.6.1.16" evidence="4"/>
<dbReference type="GO" id="GO:0097367">
    <property type="term" value="F:carbohydrate derivative binding"/>
    <property type="evidence" value="ECO:0007669"/>
    <property type="project" value="InterPro"/>
</dbReference>
<keyword evidence="4" id="KW-0808">Transferase</keyword>
<comment type="caution">
    <text evidence="4">The sequence shown here is derived from an EMBL/GenBank/DDBJ whole genome shotgun (WGS) entry which is preliminary data.</text>
</comment>
<dbReference type="PROSITE" id="PS51464">
    <property type="entry name" value="SIS"/>
    <property type="match status" value="2"/>
</dbReference>
<dbReference type="GO" id="GO:0004360">
    <property type="term" value="F:glutamine-fructose-6-phosphate transaminase (isomerizing) activity"/>
    <property type="evidence" value="ECO:0007669"/>
    <property type="project" value="UniProtKB-EC"/>
</dbReference>
<dbReference type="InterPro" id="IPR035490">
    <property type="entry name" value="GlmS/FrlB_SIS"/>
</dbReference>
<reference evidence="4 5" key="3">
    <citation type="submission" date="2020-08" db="EMBL/GenBank/DDBJ databases">
        <title>Genomic Encyclopedia of Type Strains, Phase IV (KMG-IV): sequencing the most valuable type-strain genomes for metagenomic binning, comparative biology and taxonomic classification.</title>
        <authorList>
            <person name="Goeker M."/>
        </authorList>
    </citation>
    <scope>NUCLEOTIDE SEQUENCE [LARGE SCALE GENOMIC DNA]</scope>
    <source>
        <strain evidence="4 5">DSM 27521</strain>
    </source>
</reference>
<dbReference type="Proteomes" id="UP000619376">
    <property type="component" value="Unassembled WGS sequence"/>
</dbReference>
<reference evidence="6" key="2">
    <citation type="journal article" date="2019" name="Int. J. Syst. Evol. Microbiol.">
        <title>The Global Catalogue of Microorganisms (GCM) 10K type strain sequencing project: providing services to taxonomists for standard genome sequencing and annotation.</title>
        <authorList>
            <consortium name="The Broad Institute Genomics Platform"/>
            <consortium name="The Broad Institute Genome Sequencing Center for Infectious Disease"/>
            <person name="Wu L."/>
            <person name="Ma J."/>
        </authorList>
    </citation>
    <scope>NUCLEOTIDE SEQUENCE [LARGE SCALE GENOMIC DNA]</scope>
    <source>
        <strain evidence="6">CGMCC 1.18437</strain>
    </source>
</reference>
<keyword evidence="1" id="KW-0677">Repeat</keyword>
<evidence type="ECO:0000313" key="4">
    <source>
        <dbReference type="EMBL" id="MBB5375636.1"/>
    </source>
</evidence>
<feature type="domain" description="SIS" evidence="2">
    <location>
        <begin position="19"/>
        <end position="162"/>
    </location>
</feature>
<keyword evidence="4" id="KW-0032">Aminotransferase</keyword>
<dbReference type="EMBL" id="BNAJ01000002">
    <property type="protein sequence ID" value="GHF38191.1"/>
    <property type="molecule type" value="Genomic_DNA"/>
</dbReference>
<dbReference type="InterPro" id="IPR001347">
    <property type="entry name" value="SIS_dom"/>
</dbReference>
<dbReference type="Gene3D" id="3.40.50.10490">
    <property type="entry name" value="Glucose-6-phosphate isomerase like protein, domain 1"/>
    <property type="match status" value="2"/>
</dbReference>